<evidence type="ECO:0000313" key="4">
    <source>
        <dbReference type="Proteomes" id="UP000606786"/>
    </source>
</evidence>
<evidence type="ECO:0000313" key="3">
    <source>
        <dbReference type="EMBL" id="CAD7005472.1"/>
    </source>
</evidence>
<dbReference type="GO" id="GO:0031012">
    <property type="term" value="C:extracellular matrix"/>
    <property type="evidence" value="ECO:0007669"/>
    <property type="project" value="TreeGrafter"/>
</dbReference>
<evidence type="ECO:0000259" key="2">
    <source>
        <dbReference type="Pfam" id="PF01826"/>
    </source>
</evidence>
<evidence type="ECO:0000256" key="1">
    <source>
        <dbReference type="ARBA" id="ARBA00023157"/>
    </source>
</evidence>
<dbReference type="CDD" id="cd19941">
    <property type="entry name" value="TIL"/>
    <property type="match status" value="1"/>
</dbReference>
<dbReference type="OrthoDB" id="6262482at2759"/>
<reference evidence="3" key="1">
    <citation type="submission" date="2020-11" db="EMBL/GenBank/DDBJ databases">
        <authorList>
            <person name="Whitehead M."/>
        </authorList>
    </citation>
    <scope>NUCLEOTIDE SEQUENCE</scope>
    <source>
        <strain evidence="3">EGII</strain>
    </source>
</reference>
<dbReference type="Proteomes" id="UP000606786">
    <property type="component" value="Unassembled WGS sequence"/>
</dbReference>
<dbReference type="EMBL" id="CAJHJT010000034">
    <property type="protein sequence ID" value="CAD7005472.1"/>
    <property type="molecule type" value="Genomic_DNA"/>
</dbReference>
<dbReference type="Gene3D" id="2.10.25.10">
    <property type="entry name" value="Laminin"/>
    <property type="match status" value="1"/>
</dbReference>
<feature type="domain" description="TIL" evidence="2">
    <location>
        <begin position="66"/>
        <end position="117"/>
    </location>
</feature>
<dbReference type="PANTHER" id="PTHR11339">
    <property type="entry name" value="EXTRACELLULAR MATRIX GLYCOPROTEIN RELATED"/>
    <property type="match status" value="1"/>
</dbReference>
<organism evidence="3 4">
    <name type="scientific">Ceratitis capitata</name>
    <name type="common">Mediterranean fruit fly</name>
    <name type="synonym">Tephritis capitata</name>
    <dbReference type="NCBI Taxonomy" id="7213"/>
    <lineage>
        <taxon>Eukaryota</taxon>
        <taxon>Metazoa</taxon>
        <taxon>Ecdysozoa</taxon>
        <taxon>Arthropoda</taxon>
        <taxon>Hexapoda</taxon>
        <taxon>Insecta</taxon>
        <taxon>Pterygota</taxon>
        <taxon>Neoptera</taxon>
        <taxon>Endopterygota</taxon>
        <taxon>Diptera</taxon>
        <taxon>Brachycera</taxon>
        <taxon>Muscomorpha</taxon>
        <taxon>Tephritoidea</taxon>
        <taxon>Tephritidae</taxon>
        <taxon>Ceratitis</taxon>
        <taxon>Ceratitis</taxon>
    </lineage>
</organism>
<dbReference type="Pfam" id="PF01826">
    <property type="entry name" value="TIL"/>
    <property type="match status" value="1"/>
</dbReference>
<proteinExistence type="predicted"/>
<dbReference type="InterPro" id="IPR036084">
    <property type="entry name" value="Ser_inhib-like_sf"/>
</dbReference>
<dbReference type="GO" id="GO:0005615">
    <property type="term" value="C:extracellular space"/>
    <property type="evidence" value="ECO:0007669"/>
    <property type="project" value="TreeGrafter"/>
</dbReference>
<gene>
    <name evidence="3" type="ORF">CCAP1982_LOCUS13832</name>
</gene>
<sequence>MDISHEQEYGSETCELSKREKAVKTCNCDAVSMLAKECIFKGITLEHGWRDLEICRKWSKSLAVSCAYGRVYQPCGPDVEPTCDMAVTPIPGKCNEGCFCPAGTVQYQDACITQELCPCTMRGKEFKPESTIKKKCIHALAKAESGSAQMRSAAHVAVPLVILITRP</sequence>
<dbReference type="SUPFAM" id="SSF57567">
    <property type="entry name" value="Serine protease inhibitors"/>
    <property type="match status" value="1"/>
</dbReference>
<dbReference type="AlphaFoldDB" id="A0A811V1N8"/>
<dbReference type="InterPro" id="IPR050780">
    <property type="entry name" value="Mucin_vWF_Thrombospondin_sf"/>
</dbReference>
<name>A0A811V1N8_CERCA</name>
<dbReference type="InterPro" id="IPR002919">
    <property type="entry name" value="TIL_dom"/>
</dbReference>
<keyword evidence="4" id="KW-1185">Reference proteome</keyword>
<accession>A0A811V1N8</accession>
<protein>
    <submittedName>
        <fullName evidence="3">(Mediterranean fruit fly) hypothetical protein</fullName>
    </submittedName>
</protein>
<dbReference type="PANTHER" id="PTHR11339:SF386">
    <property type="entry name" value="HEMOLECTIN, ISOFORM A"/>
    <property type="match status" value="1"/>
</dbReference>
<comment type="caution">
    <text evidence="3">The sequence shown here is derived from an EMBL/GenBank/DDBJ whole genome shotgun (WGS) entry which is preliminary data.</text>
</comment>
<keyword evidence="1" id="KW-1015">Disulfide bond</keyword>